<protein>
    <submittedName>
        <fullName evidence="1">Uncharacterized protein</fullName>
    </submittedName>
</protein>
<organism evidence="1 2">
    <name type="scientific">Chryseolinea serpens</name>
    <dbReference type="NCBI Taxonomy" id="947013"/>
    <lineage>
        <taxon>Bacteria</taxon>
        <taxon>Pseudomonadati</taxon>
        <taxon>Bacteroidota</taxon>
        <taxon>Cytophagia</taxon>
        <taxon>Cytophagales</taxon>
        <taxon>Fulvivirgaceae</taxon>
        <taxon>Chryseolinea</taxon>
    </lineage>
</organism>
<dbReference type="EMBL" id="FQWQ01000002">
    <property type="protein sequence ID" value="SHH24119.1"/>
    <property type="molecule type" value="Genomic_DNA"/>
</dbReference>
<gene>
    <name evidence="1" type="ORF">SAMN04488109_3324</name>
</gene>
<dbReference type="OrthoDB" id="1352116at2"/>
<dbReference type="RefSeq" id="WP_073136106.1">
    <property type="nucleotide sequence ID" value="NZ_FQWQ01000002.1"/>
</dbReference>
<reference evidence="1 2" key="1">
    <citation type="submission" date="2016-11" db="EMBL/GenBank/DDBJ databases">
        <authorList>
            <person name="Jaros S."/>
            <person name="Januszkiewicz K."/>
            <person name="Wedrychowicz H."/>
        </authorList>
    </citation>
    <scope>NUCLEOTIDE SEQUENCE [LARGE SCALE GENOMIC DNA]</scope>
    <source>
        <strain evidence="1 2">DSM 24574</strain>
    </source>
</reference>
<name>A0A1M5RDM5_9BACT</name>
<keyword evidence="2" id="KW-1185">Reference proteome</keyword>
<dbReference type="Proteomes" id="UP000184212">
    <property type="component" value="Unassembled WGS sequence"/>
</dbReference>
<accession>A0A1M5RDM5</accession>
<dbReference type="STRING" id="947013.SAMN04488109_3324"/>
<proteinExistence type="predicted"/>
<dbReference type="AlphaFoldDB" id="A0A1M5RDM5"/>
<evidence type="ECO:0000313" key="2">
    <source>
        <dbReference type="Proteomes" id="UP000184212"/>
    </source>
</evidence>
<sequence length="200" mass="22803">MKHILLISFLVLTVSRGLAQEYIEIITRKSCDCGEQVPDTLKSEQFNMRLGLCMIDASMPYKKQIKKDFGIDLDKIDTEGVKLGRMLGVKMASVCPNTLLKMTQRIKGQTATTKAQQSSEGTVTKIENDFFVVLSLKDESGKITKYYWLTFIESAGDLTSSYSTLVGKTLHIDYEPQEFFDPKLQEYRQFFVVKRIIPMD</sequence>
<evidence type="ECO:0000313" key="1">
    <source>
        <dbReference type="EMBL" id="SHH24119.1"/>
    </source>
</evidence>